<dbReference type="Gene3D" id="3.40.190.10">
    <property type="entry name" value="Periplasmic binding protein-like II"/>
    <property type="match status" value="2"/>
</dbReference>
<proteinExistence type="predicted"/>
<sequence>MQRFKQQSHNLILLFCLTIGLFGSNTLSASRTESLKMYLYHQQPPFITGDINSAQGGLAFNLAQLLMQQKDVPQVRVEIRPRKRLDWELKHWLNGSCPSNTIQCDNNWMLFGVIPQWGWSAENSDTFNWVPLFDDADLLVSSRQNPIEYDGPSSLSGLTFAALHGHQYPGVLGEMMQDKQLIRDNGSSNLAVLQRVAKGRADITLVRRSTLNYLVNNDTNGLADKLHVFKLPYNSFTLQVMLPANRPDLHQWLTSALNTEAWQELLRKYAIKP</sequence>
<dbReference type="RefSeq" id="WP_099032993.1">
    <property type="nucleotide sequence ID" value="NZ_BMGJ01000002.1"/>
</dbReference>
<dbReference type="EMBL" id="BMGJ01000002">
    <property type="protein sequence ID" value="GGD54915.1"/>
    <property type="molecule type" value="Genomic_DNA"/>
</dbReference>
<dbReference type="Proteomes" id="UP000614272">
    <property type="component" value="Unassembled WGS sequence"/>
</dbReference>
<name>A0ABQ1R3L6_9ALTE</name>
<dbReference type="SUPFAM" id="SSF53850">
    <property type="entry name" value="Periplasmic binding protein-like II"/>
    <property type="match status" value="1"/>
</dbReference>
<evidence type="ECO:0000313" key="2">
    <source>
        <dbReference type="Proteomes" id="UP000614272"/>
    </source>
</evidence>
<protein>
    <submittedName>
        <fullName evidence="1">ABC transporter substrate-binding protein</fullName>
    </submittedName>
</protein>
<comment type="caution">
    <text evidence="1">The sequence shown here is derived from an EMBL/GenBank/DDBJ whole genome shotgun (WGS) entry which is preliminary data.</text>
</comment>
<evidence type="ECO:0000313" key="1">
    <source>
        <dbReference type="EMBL" id="GGD54915.1"/>
    </source>
</evidence>
<reference evidence="2" key="1">
    <citation type="journal article" date="2019" name="Int. J. Syst. Evol. Microbiol.">
        <title>The Global Catalogue of Microorganisms (GCM) 10K type strain sequencing project: providing services to taxonomists for standard genome sequencing and annotation.</title>
        <authorList>
            <consortium name="The Broad Institute Genomics Platform"/>
            <consortium name="The Broad Institute Genome Sequencing Center for Infectious Disease"/>
            <person name="Wu L."/>
            <person name="Ma J."/>
        </authorList>
    </citation>
    <scope>NUCLEOTIDE SEQUENCE [LARGE SCALE GENOMIC DNA]</scope>
    <source>
        <strain evidence="2">CGMCC 1.12923</strain>
    </source>
</reference>
<keyword evidence="2" id="KW-1185">Reference proteome</keyword>
<accession>A0ABQ1R3L6</accession>
<gene>
    <name evidence="1" type="ORF">GCM10011357_08300</name>
</gene>
<organism evidence="1 2">
    <name type="scientific">Lacimicrobium alkaliphilum</name>
    <dbReference type="NCBI Taxonomy" id="1526571"/>
    <lineage>
        <taxon>Bacteria</taxon>
        <taxon>Pseudomonadati</taxon>
        <taxon>Pseudomonadota</taxon>
        <taxon>Gammaproteobacteria</taxon>
        <taxon>Alteromonadales</taxon>
        <taxon>Alteromonadaceae</taxon>
        <taxon>Lacimicrobium</taxon>
    </lineage>
</organism>